<accession>A0A9P7S424</accession>
<proteinExistence type="predicted"/>
<sequence length="177" mass="19362">MSLTLKVNIDDDQVAFLKEQGYYLFLAKLVQGQSQANVIWESNSAYVANNEFAWRPVYAIAGSETVEPGIQVVGSTGQPFTFSNMDADTDFAAAVYTGDPSNPTANLSNPFFISKSLEQNFSVDILPIETVVLWFGEAQKTSTIIAEYSGPALTAVYGEGDSNHTAQWTKKGWELIN</sequence>
<name>A0A9P7S424_9AGAR</name>
<dbReference type="GeneID" id="66077017"/>
<evidence type="ECO:0000313" key="1">
    <source>
        <dbReference type="EMBL" id="KAG7094341.1"/>
    </source>
</evidence>
<reference evidence="1" key="1">
    <citation type="journal article" date="2021" name="Genome Biol. Evol.">
        <title>The assembled and annotated genome of the fairy-ring fungus Marasmius oreades.</title>
        <authorList>
            <person name="Hiltunen M."/>
            <person name="Ament-Velasquez S.L."/>
            <person name="Johannesson H."/>
        </authorList>
    </citation>
    <scope>NUCLEOTIDE SEQUENCE</scope>
    <source>
        <strain evidence="1">03SP1</strain>
    </source>
</reference>
<dbReference type="RefSeq" id="XP_043010811.1">
    <property type="nucleotide sequence ID" value="XM_043152725.1"/>
</dbReference>
<evidence type="ECO:0000313" key="2">
    <source>
        <dbReference type="Proteomes" id="UP001049176"/>
    </source>
</evidence>
<protein>
    <submittedName>
        <fullName evidence="1">Uncharacterized protein</fullName>
    </submittedName>
</protein>
<dbReference type="EMBL" id="CM032184">
    <property type="protein sequence ID" value="KAG7094341.1"/>
    <property type="molecule type" value="Genomic_DNA"/>
</dbReference>
<dbReference type="Proteomes" id="UP001049176">
    <property type="component" value="Chromosome 4"/>
</dbReference>
<dbReference type="OrthoDB" id="2987506at2759"/>
<dbReference type="KEGG" id="more:E1B28_007941"/>
<gene>
    <name evidence="1" type="ORF">E1B28_007941</name>
</gene>
<organism evidence="1 2">
    <name type="scientific">Marasmius oreades</name>
    <name type="common">fairy-ring Marasmius</name>
    <dbReference type="NCBI Taxonomy" id="181124"/>
    <lineage>
        <taxon>Eukaryota</taxon>
        <taxon>Fungi</taxon>
        <taxon>Dikarya</taxon>
        <taxon>Basidiomycota</taxon>
        <taxon>Agaricomycotina</taxon>
        <taxon>Agaricomycetes</taxon>
        <taxon>Agaricomycetidae</taxon>
        <taxon>Agaricales</taxon>
        <taxon>Marasmiineae</taxon>
        <taxon>Marasmiaceae</taxon>
        <taxon>Marasmius</taxon>
    </lineage>
</organism>
<comment type="caution">
    <text evidence="1">The sequence shown here is derived from an EMBL/GenBank/DDBJ whole genome shotgun (WGS) entry which is preliminary data.</text>
</comment>
<keyword evidence="2" id="KW-1185">Reference proteome</keyword>
<dbReference type="AlphaFoldDB" id="A0A9P7S424"/>